<accession>A0A0G2I2A4</accession>
<comment type="caution">
    <text evidence="1">The sequence shown here is derived from an EMBL/GenBank/DDBJ whole genome shotgun (WGS) entry which is preliminary data.</text>
</comment>
<gene>
    <name evidence="1" type="ORF">EMCG_09530</name>
</gene>
<name>A0A0G2I2A4_9EURO</name>
<dbReference type="VEuPathDB" id="FungiDB:EMCG_09530"/>
<dbReference type="EMBL" id="LCZI01000783">
    <property type="protein sequence ID" value="KKZ64488.1"/>
    <property type="molecule type" value="Genomic_DNA"/>
</dbReference>
<dbReference type="AlphaFoldDB" id="A0A0G2I2A4"/>
<evidence type="ECO:0000313" key="2">
    <source>
        <dbReference type="Proteomes" id="UP000034164"/>
    </source>
</evidence>
<evidence type="ECO:0000313" key="1">
    <source>
        <dbReference type="EMBL" id="KKZ64488.1"/>
    </source>
</evidence>
<dbReference type="OrthoDB" id="1262810at2759"/>
<protein>
    <submittedName>
        <fullName evidence="1">Uncharacterized protein</fullName>
    </submittedName>
</protein>
<organism evidence="1 2">
    <name type="scientific">[Emmonsia] crescens</name>
    <dbReference type="NCBI Taxonomy" id="73230"/>
    <lineage>
        <taxon>Eukaryota</taxon>
        <taxon>Fungi</taxon>
        <taxon>Dikarya</taxon>
        <taxon>Ascomycota</taxon>
        <taxon>Pezizomycotina</taxon>
        <taxon>Eurotiomycetes</taxon>
        <taxon>Eurotiomycetidae</taxon>
        <taxon>Onygenales</taxon>
        <taxon>Ajellomycetaceae</taxon>
        <taxon>Emergomyces</taxon>
    </lineage>
</organism>
<sequence length="135" mass="15733">MEPWNGRETSDITYTDSDGVFTSLLIDKGYLRAEIWAGRRPKYYLEVKSMASTWETPFYMSKFQYERMQNTSHGESSSEDLDSIYVILRVFNVGQDSAGMKVYVDPDFMRERRELSFPAETWSVVPGPRFGDPER</sequence>
<proteinExistence type="predicted"/>
<dbReference type="Proteomes" id="UP000034164">
    <property type="component" value="Unassembled WGS sequence"/>
</dbReference>
<reference evidence="2" key="1">
    <citation type="journal article" date="2015" name="PLoS Genet.">
        <title>The dynamic genome and transcriptome of the human fungal pathogen Blastomyces and close relative Emmonsia.</title>
        <authorList>
            <person name="Munoz J.F."/>
            <person name="Gauthier G.M."/>
            <person name="Desjardins C.A."/>
            <person name="Gallo J.E."/>
            <person name="Holder J."/>
            <person name="Sullivan T.D."/>
            <person name="Marty A.J."/>
            <person name="Carmen J.C."/>
            <person name="Chen Z."/>
            <person name="Ding L."/>
            <person name="Gujja S."/>
            <person name="Magrini V."/>
            <person name="Misas E."/>
            <person name="Mitreva M."/>
            <person name="Priest M."/>
            <person name="Saif S."/>
            <person name="Whiston E.A."/>
            <person name="Young S."/>
            <person name="Zeng Q."/>
            <person name="Goldman W.E."/>
            <person name="Mardis E.R."/>
            <person name="Taylor J.W."/>
            <person name="McEwen J.G."/>
            <person name="Clay O.K."/>
            <person name="Klein B.S."/>
            <person name="Cuomo C.A."/>
        </authorList>
    </citation>
    <scope>NUCLEOTIDE SEQUENCE [LARGE SCALE GENOMIC DNA]</scope>
    <source>
        <strain evidence="2">UAMH 3008</strain>
    </source>
</reference>